<proteinExistence type="predicted"/>
<dbReference type="EMBL" id="CP097509">
    <property type="protein sequence ID" value="URE18469.1"/>
    <property type="molecule type" value="Genomic_DNA"/>
</dbReference>
<dbReference type="Proteomes" id="UP001055439">
    <property type="component" value="Chromosome 7"/>
</dbReference>
<sequence length="72" mass="8361">MNREHSTELYWHQRNEGMKHIGDQRPVTRFLLDTEYSNGSNLIHATIFVRGNKNLLMGSAKLKLIHGMVLQI</sequence>
<protein>
    <submittedName>
        <fullName evidence="1">Uncharacterized protein</fullName>
    </submittedName>
</protein>
<reference evidence="1" key="1">
    <citation type="submission" date="2022-05" db="EMBL/GenBank/DDBJ databases">
        <title>The Musa troglodytarum L. genome provides insights into the mechanism of non-climacteric behaviour and enrichment of carotenoids.</title>
        <authorList>
            <person name="Wang J."/>
        </authorList>
    </citation>
    <scope>NUCLEOTIDE SEQUENCE</scope>
    <source>
        <tissue evidence="1">Leaf</tissue>
    </source>
</reference>
<name>A0A9E7KJI5_9LILI</name>
<accession>A0A9E7KJI5</accession>
<keyword evidence="2" id="KW-1185">Reference proteome</keyword>
<gene>
    <name evidence="1" type="ORF">MUK42_28642</name>
</gene>
<organism evidence="1 2">
    <name type="scientific">Musa troglodytarum</name>
    <name type="common">fe'i banana</name>
    <dbReference type="NCBI Taxonomy" id="320322"/>
    <lineage>
        <taxon>Eukaryota</taxon>
        <taxon>Viridiplantae</taxon>
        <taxon>Streptophyta</taxon>
        <taxon>Embryophyta</taxon>
        <taxon>Tracheophyta</taxon>
        <taxon>Spermatophyta</taxon>
        <taxon>Magnoliopsida</taxon>
        <taxon>Liliopsida</taxon>
        <taxon>Zingiberales</taxon>
        <taxon>Musaceae</taxon>
        <taxon>Musa</taxon>
    </lineage>
</organism>
<dbReference type="AlphaFoldDB" id="A0A9E7KJI5"/>
<evidence type="ECO:0000313" key="2">
    <source>
        <dbReference type="Proteomes" id="UP001055439"/>
    </source>
</evidence>
<evidence type="ECO:0000313" key="1">
    <source>
        <dbReference type="EMBL" id="URE18469.1"/>
    </source>
</evidence>